<keyword evidence="3" id="KW-0238">DNA-binding</keyword>
<keyword evidence="7" id="KW-1185">Reference proteome</keyword>
<dbReference type="Pfam" id="PF03466">
    <property type="entry name" value="LysR_substrate"/>
    <property type="match status" value="1"/>
</dbReference>
<reference evidence="6 7" key="1">
    <citation type="submission" date="2023-04" db="EMBL/GenBank/DDBJ databases">
        <title>Marinobulbifer ophiurae gen. nov., sp. Nov., isolate from tissue of brittle star Ophioplocus japonicus.</title>
        <authorList>
            <person name="Kawano K."/>
            <person name="Sawayama S."/>
            <person name="Nakagawa S."/>
        </authorList>
    </citation>
    <scope>NUCLEOTIDE SEQUENCE [LARGE SCALE GENOMIC DNA]</scope>
    <source>
        <strain evidence="6 7">NKW57</strain>
    </source>
</reference>
<dbReference type="SUPFAM" id="SSF53850">
    <property type="entry name" value="Periplasmic binding protein-like II"/>
    <property type="match status" value="1"/>
</dbReference>
<evidence type="ECO:0000313" key="7">
    <source>
        <dbReference type="Proteomes" id="UP001224392"/>
    </source>
</evidence>
<gene>
    <name evidence="6" type="ORF">MNKW57_01670</name>
</gene>
<dbReference type="Pfam" id="PF00126">
    <property type="entry name" value="HTH_1"/>
    <property type="match status" value="1"/>
</dbReference>
<accession>A0ABQ6LUV8</accession>
<keyword evidence="4" id="KW-0804">Transcription</keyword>
<dbReference type="PANTHER" id="PTHR30126:SF91">
    <property type="entry name" value="LYSR FAMILY TRANSCRIPTIONAL REGULATOR"/>
    <property type="match status" value="1"/>
</dbReference>
<evidence type="ECO:0000313" key="6">
    <source>
        <dbReference type="EMBL" id="GMG85846.1"/>
    </source>
</evidence>
<dbReference type="RefSeq" id="WP_285762372.1">
    <property type="nucleotide sequence ID" value="NZ_BSYJ01000001.1"/>
</dbReference>
<dbReference type="EMBL" id="BSYJ01000001">
    <property type="protein sequence ID" value="GMG85846.1"/>
    <property type="molecule type" value="Genomic_DNA"/>
</dbReference>
<dbReference type="SUPFAM" id="SSF46785">
    <property type="entry name" value="Winged helix' DNA-binding domain"/>
    <property type="match status" value="1"/>
</dbReference>
<dbReference type="Gene3D" id="3.40.190.290">
    <property type="match status" value="1"/>
</dbReference>
<evidence type="ECO:0000256" key="4">
    <source>
        <dbReference type="ARBA" id="ARBA00023163"/>
    </source>
</evidence>
<dbReference type="InterPro" id="IPR005119">
    <property type="entry name" value="LysR_subst-bd"/>
</dbReference>
<feature type="domain" description="HTH lysR-type" evidence="5">
    <location>
        <begin position="2"/>
        <end position="59"/>
    </location>
</feature>
<sequence>MITLEALQVLDAIDRRGSFAAAAQELHKVPSALSYTVRQLEENLGVALFDRSGQRARMTPTGRMLLEQGRELLQAADLLAYRAKQAASGWEPALRVVVEALLPMGPLWPLLAEFSEAHPQVELELREEVLNGSWESLMDQRADLIIGVAREGPPGLKVQRSVLGRITLPLVCAPHHPLAGLAAEQLDEHAFAEHAQIVLRDSARRLAPVSVGLYRVRRRILVDHYAAKQQAIEQGLGFGTLPQRRIRAQLESGALVVLPVQRPKPVTLHCAWERERAGKGLRWLVQEIEKRQLFAAYLD</sequence>
<dbReference type="PANTHER" id="PTHR30126">
    <property type="entry name" value="HTH-TYPE TRANSCRIPTIONAL REGULATOR"/>
    <property type="match status" value="1"/>
</dbReference>
<organism evidence="6 7">
    <name type="scientific">Biformimicrobium ophioploci</name>
    <dbReference type="NCBI Taxonomy" id="3036711"/>
    <lineage>
        <taxon>Bacteria</taxon>
        <taxon>Pseudomonadati</taxon>
        <taxon>Pseudomonadota</taxon>
        <taxon>Gammaproteobacteria</taxon>
        <taxon>Cellvibrionales</taxon>
        <taxon>Microbulbiferaceae</taxon>
        <taxon>Biformimicrobium</taxon>
    </lineage>
</organism>
<evidence type="ECO:0000259" key="5">
    <source>
        <dbReference type="PROSITE" id="PS50931"/>
    </source>
</evidence>
<dbReference type="Gene3D" id="1.10.10.10">
    <property type="entry name" value="Winged helix-like DNA-binding domain superfamily/Winged helix DNA-binding domain"/>
    <property type="match status" value="1"/>
</dbReference>
<dbReference type="Proteomes" id="UP001224392">
    <property type="component" value="Unassembled WGS sequence"/>
</dbReference>
<evidence type="ECO:0000256" key="3">
    <source>
        <dbReference type="ARBA" id="ARBA00023125"/>
    </source>
</evidence>
<dbReference type="PRINTS" id="PR00039">
    <property type="entry name" value="HTHLYSR"/>
</dbReference>
<keyword evidence="2" id="KW-0805">Transcription regulation</keyword>
<dbReference type="InterPro" id="IPR036390">
    <property type="entry name" value="WH_DNA-bd_sf"/>
</dbReference>
<name>A0ABQ6LUV8_9GAMM</name>
<protein>
    <submittedName>
        <fullName evidence="6">LysR substrate-binding domain-containing protein</fullName>
    </submittedName>
</protein>
<evidence type="ECO:0000256" key="2">
    <source>
        <dbReference type="ARBA" id="ARBA00023015"/>
    </source>
</evidence>
<comment type="caution">
    <text evidence="6">The sequence shown here is derived from an EMBL/GenBank/DDBJ whole genome shotgun (WGS) entry which is preliminary data.</text>
</comment>
<dbReference type="InterPro" id="IPR036388">
    <property type="entry name" value="WH-like_DNA-bd_sf"/>
</dbReference>
<dbReference type="PROSITE" id="PS50931">
    <property type="entry name" value="HTH_LYSR"/>
    <property type="match status" value="1"/>
</dbReference>
<dbReference type="InterPro" id="IPR000847">
    <property type="entry name" value="LysR_HTH_N"/>
</dbReference>
<evidence type="ECO:0000256" key="1">
    <source>
        <dbReference type="ARBA" id="ARBA00009437"/>
    </source>
</evidence>
<comment type="similarity">
    <text evidence="1">Belongs to the LysR transcriptional regulatory family.</text>
</comment>
<proteinExistence type="inferred from homology"/>